<evidence type="ECO:0000256" key="1">
    <source>
        <dbReference type="SAM" id="MobiDB-lite"/>
    </source>
</evidence>
<protein>
    <submittedName>
        <fullName evidence="2">Uncharacterized protein</fullName>
    </submittedName>
</protein>
<evidence type="ECO:0000313" key="3">
    <source>
        <dbReference type="Proteomes" id="UP001500266"/>
    </source>
</evidence>
<dbReference type="Proteomes" id="UP001500266">
    <property type="component" value="Unassembled WGS sequence"/>
</dbReference>
<dbReference type="EMBL" id="BAABDO010000048">
    <property type="protein sequence ID" value="GAA4143898.1"/>
    <property type="molecule type" value="Genomic_DNA"/>
</dbReference>
<organism evidence="2 3">
    <name type="scientific">Actinomadura keratinilytica</name>
    <dbReference type="NCBI Taxonomy" id="547461"/>
    <lineage>
        <taxon>Bacteria</taxon>
        <taxon>Bacillati</taxon>
        <taxon>Actinomycetota</taxon>
        <taxon>Actinomycetes</taxon>
        <taxon>Streptosporangiales</taxon>
        <taxon>Thermomonosporaceae</taxon>
        <taxon>Actinomadura</taxon>
    </lineage>
</organism>
<proteinExistence type="predicted"/>
<evidence type="ECO:0000313" key="2">
    <source>
        <dbReference type="EMBL" id="GAA4143898.1"/>
    </source>
</evidence>
<reference evidence="3" key="1">
    <citation type="journal article" date="2019" name="Int. J. Syst. Evol. Microbiol.">
        <title>The Global Catalogue of Microorganisms (GCM) 10K type strain sequencing project: providing services to taxonomists for standard genome sequencing and annotation.</title>
        <authorList>
            <consortium name="The Broad Institute Genomics Platform"/>
            <consortium name="The Broad Institute Genome Sequencing Center for Infectious Disease"/>
            <person name="Wu L."/>
            <person name="Ma J."/>
        </authorList>
    </citation>
    <scope>NUCLEOTIDE SEQUENCE [LARGE SCALE GENOMIC DNA]</scope>
    <source>
        <strain evidence="3">JCM 17316</strain>
    </source>
</reference>
<comment type="caution">
    <text evidence="2">The sequence shown here is derived from an EMBL/GenBank/DDBJ whole genome shotgun (WGS) entry which is preliminary data.</text>
</comment>
<keyword evidence="3" id="KW-1185">Reference proteome</keyword>
<name>A0ABP7YZ64_9ACTN</name>
<feature type="region of interest" description="Disordered" evidence="1">
    <location>
        <begin position="47"/>
        <end position="76"/>
    </location>
</feature>
<gene>
    <name evidence="2" type="ORF">GCM10022416_34190</name>
</gene>
<sequence length="113" mass="12193">MLAGEHRHRHLVQQRPAVADHVHLVGVEDDIGAGGSEWHAYLLGQARTGSDGEPARTAGCGGRRRKGRGCRDRRKRTGKRIIKVPDGAACPPARAPLVAVTARTDEHGRGRIL</sequence>
<accession>A0ABP7YZ64</accession>
<feature type="compositionally biased region" description="Basic residues" evidence="1">
    <location>
        <begin position="62"/>
        <end position="76"/>
    </location>
</feature>